<evidence type="ECO:0000256" key="9">
    <source>
        <dbReference type="ARBA" id="ARBA00023136"/>
    </source>
</evidence>
<keyword evidence="13" id="KW-1185">Reference proteome</keyword>
<dbReference type="GO" id="GO:0000026">
    <property type="term" value="F:alpha-1,2-mannosyltransferase activity"/>
    <property type="evidence" value="ECO:0007669"/>
    <property type="project" value="TreeGrafter"/>
</dbReference>
<dbReference type="Pfam" id="PF11051">
    <property type="entry name" value="Mannosyl_trans3"/>
    <property type="match status" value="2"/>
</dbReference>
<dbReference type="GO" id="GO:0046354">
    <property type="term" value="P:mannan biosynthetic process"/>
    <property type="evidence" value="ECO:0007669"/>
    <property type="project" value="TreeGrafter"/>
</dbReference>
<evidence type="ECO:0000256" key="3">
    <source>
        <dbReference type="ARBA" id="ARBA00009105"/>
    </source>
</evidence>
<comment type="caution">
    <text evidence="12">The sequence shown here is derived from an EMBL/GenBank/DDBJ whole genome shotgun (WGS) entry which is preliminary data.</text>
</comment>
<dbReference type="EMBL" id="JAGDFM010000237">
    <property type="protein sequence ID" value="KAG7381637.1"/>
    <property type="molecule type" value="Genomic_DNA"/>
</dbReference>
<keyword evidence="4" id="KW-0808">Transferase</keyword>
<comment type="similarity">
    <text evidence="3">Belongs to the MNN1/MNT family.</text>
</comment>
<evidence type="ECO:0000256" key="7">
    <source>
        <dbReference type="ARBA" id="ARBA00022989"/>
    </source>
</evidence>
<protein>
    <recommendedName>
        <fullName evidence="14">Nucleotide-diphospho-sugar transferase</fullName>
    </recommendedName>
</protein>
<sequence>MNKATKASFRAAPMERGRRWKPLLLGMLVLTNVLYLGLGILLTPQSPDKIHLREGIILDHIIPDRDHTDSTPPAASASAHVRRLKCLGWRATRGCTPDGARLPEKDHPCTSKVPDGISGYCEVEDEDTHEVFAVMNRTCAKGKPGAVFRCIDAPGFFNFRAEAQQVINKAVSPGFELPGTNSSSHKQGIVMVVYPELVPSASATIRALREVLGCQLPIEIWSRPDEVRRAPGALDPLHALAGNDTTGGMTFREINDARAVRFGAKIYAIYHSHLEQVLFLDADNVPVRDPSYLFETPEFVKTGAVFWPDYWHPQNTIFFLTELSLVWQLLDMPFVDMFEQESGQLLINRRQHAAPMELVAFYAKHRPDYFSLLRLAWGDKDLFRFAWLKLGAPFHMIETPPSVAGKLFGNAFCGMTMVAHDPDGEVIFLHRNQMKLTGKPKIGTSPGNSPNGADDYPDPAMWTHLLSFRSSSPRSKYVIQSHRESRFSDKRRCFGRSEMDRNPNFYAQKFAELSFAGLETQLRRFAMEAAQFPKTLILAEERGSDLDNILLT</sequence>
<keyword evidence="5 11" id="KW-0812">Transmembrane</keyword>
<evidence type="ECO:0000256" key="2">
    <source>
        <dbReference type="ARBA" id="ARBA00004606"/>
    </source>
</evidence>
<keyword evidence="7 11" id="KW-1133">Transmembrane helix</keyword>
<accession>A0A8T1VK42</accession>
<organism evidence="12 13">
    <name type="scientific">Phytophthora pseudosyringae</name>
    <dbReference type="NCBI Taxonomy" id="221518"/>
    <lineage>
        <taxon>Eukaryota</taxon>
        <taxon>Sar</taxon>
        <taxon>Stramenopiles</taxon>
        <taxon>Oomycota</taxon>
        <taxon>Peronosporomycetes</taxon>
        <taxon>Peronosporales</taxon>
        <taxon>Peronosporaceae</taxon>
        <taxon>Phytophthora</taxon>
    </lineage>
</organism>
<keyword evidence="9 11" id="KW-0472">Membrane</keyword>
<reference evidence="12" key="1">
    <citation type="submission" date="2021-02" db="EMBL/GenBank/DDBJ databases">
        <authorList>
            <person name="Palmer J.M."/>
        </authorList>
    </citation>
    <scope>NUCLEOTIDE SEQUENCE</scope>
    <source>
        <strain evidence="12">SCRP734</strain>
    </source>
</reference>
<gene>
    <name evidence="12" type="ORF">PHYPSEUDO_005795</name>
</gene>
<keyword evidence="8" id="KW-0333">Golgi apparatus</keyword>
<dbReference type="AlphaFoldDB" id="A0A8T1VK42"/>
<dbReference type="OrthoDB" id="430354at2759"/>
<evidence type="ECO:0000256" key="5">
    <source>
        <dbReference type="ARBA" id="ARBA00022692"/>
    </source>
</evidence>
<keyword evidence="6" id="KW-0735">Signal-anchor</keyword>
<evidence type="ECO:0000256" key="6">
    <source>
        <dbReference type="ARBA" id="ARBA00022968"/>
    </source>
</evidence>
<evidence type="ECO:0000313" key="13">
    <source>
        <dbReference type="Proteomes" id="UP000694044"/>
    </source>
</evidence>
<dbReference type="PANTHER" id="PTHR31646">
    <property type="entry name" value="ALPHA-1,2-MANNOSYLTRANSFERASE MNN2"/>
    <property type="match status" value="1"/>
</dbReference>
<feature type="transmembrane region" description="Helical" evidence="11">
    <location>
        <begin position="23"/>
        <end position="42"/>
    </location>
</feature>
<dbReference type="PANTHER" id="PTHR31646:SF1">
    <property type="entry name" value="ALPHA-1,2-MANNOSYLTRANSFERASE MNN2"/>
    <property type="match status" value="1"/>
</dbReference>
<evidence type="ECO:0000313" key="12">
    <source>
        <dbReference type="EMBL" id="KAG7381637.1"/>
    </source>
</evidence>
<evidence type="ECO:0000256" key="8">
    <source>
        <dbReference type="ARBA" id="ARBA00023034"/>
    </source>
</evidence>
<evidence type="ECO:0008006" key="14">
    <source>
        <dbReference type="Google" id="ProtNLM"/>
    </source>
</evidence>
<name>A0A8T1VK42_9STRA</name>
<dbReference type="InterPro" id="IPR022751">
    <property type="entry name" value="Alpha_mannosyltransferase"/>
</dbReference>
<evidence type="ECO:0000256" key="1">
    <source>
        <dbReference type="ARBA" id="ARBA00004394"/>
    </source>
</evidence>
<evidence type="ECO:0000256" key="4">
    <source>
        <dbReference type="ARBA" id="ARBA00022679"/>
    </source>
</evidence>
<evidence type="ECO:0000256" key="10">
    <source>
        <dbReference type="ARBA" id="ARBA00037847"/>
    </source>
</evidence>
<proteinExistence type="inferred from homology"/>
<comment type="subcellular location">
    <subcellularLocation>
        <location evidence="10">Endomembrane system</location>
        <topology evidence="10">Single-pass membrane protein</topology>
    </subcellularLocation>
    <subcellularLocation>
        <location evidence="1">Golgi apparatus membrane</location>
    </subcellularLocation>
    <subcellularLocation>
        <location evidence="2">Membrane</location>
        <topology evidence="2">Single-pass type II membrane protein</topology>
    </subcellularLocation>
</comment>
<dbReference type="GO" id="GO:0000139">
    <property type="term" value="C:Golgi membrane"/>
    <property type="evidence" value="ECO:0007669"/>
    <property type="project" value="UniProtKB-SubCell"/>
</dbReference>
<evidence type="ECO:0000256" key="11">
    <source>
        <dbReference type="SAM" id="Phobius"/>
    </source>
</evidence>
<dbReference type="Proteomes" id="UP000694044">
    <property type="component" value="Unassembled WGS sequence"/>
</dbReference>